<dbReference type="EMBL" id="CP051152">
    <property type="protein sequence ID" value="QJQ06358.1"/>
    <property type="molecule type" value="Genomic_DNA"/>
</dbReference>
<dbReference type="GO" id="GO:0016491">
    <property type="term" value="F:oxidoreductase activity"/>
    <property type="evidence" value="ECO:0007669"/>
    <property type="project" value="UniProtKB-KW"/>
</dbReference>
<accession>A0A6M4A605</accession>
<gene>
    <name evidence="4" type="ORF">EJG51_011365</name>
</gene>
<dbReference type="PANTHER" id="PTHR43333:SF1">
    <property type="entry name" value="D-ISOMER SPECIFIC 2-HYDROXYACID DEHYDROGENASE NAD-BINDING DOMAIN-CONTAINING PROTEIN"/>
    <property type="match status" value="1"/>
</dbReference>
<dbReference type="AlphaFoldDB" id="A0A6M4A605"/>
<dbReference type="CDD" id="cd12164">
    <property type="entry name" value="GDH_like_2"/>
    <property type="match status" value="1"/>
</dbReference>
<feature type="domain" description="D-isomer specific 2-hydroxyacid dehydrogenase NAD-binding" evidence="3">
    <location>
        <begin position="112"/>
        <end position="284"/>
    </location>
</feature>
<organism evidence="4 5">
    <name type="scientific">Undibacterium piscinae</name>
    <dbReference type="NCBI Taxonomy" id="2495591"/>
    <lineage>
        <taxon>Bacteria</taxon>
        <taxon>Pseudomonadati</taxon>
        <taxon>Pseudomonadota</taxon>
        <taxon>Betaproteobacteria</taxon>
        <taxon>Burkholderiales</taxon>
        <taxon>Oxalobacteraceae</taxon>
        <taxon>Undibacterium</taxon>
    </lineage>
</organism>
<dbReference type="InterPro" id="IPR036291">
    <property type="entry name" value="NAD(P)-bd_dom_sf"/>
</dbReference>
<keyword evidence="5" id="KW-1185">Reference proteome</keyword>
<evidence type="ECO:0000313" key="4">
    <source>
        <dbReference type="EMBL" id="QJQ06358.1"/>
    </source>
</evidence>
<evidence type="ECO:0000256" key="2">
    <source>
        <dbReference type="ARBA" id="ARBA00023027"/>
    </source>
</evidence>
<dbReference type="KEGG" id="upi:EJG51_011365"/>
<evidence type="ECO:0000256" key="1">
    <source>
        <dbReference type="ARBA" id="ARBA00023002"/>
    </source>
</evidence>
<sequence length="319" mass="34586">MTATSAKLPIPFIASAGYANSGHWIAALQLAMPHERIIAFSELSLAQKQQCQLAIVANPDPAELRSLPQLLWLHSVWAGVERLLSDLGTSDLKIVRLVDPQLATTMAEAVLAWVLYLHRDMPAYAGQQRQGLWQPRDYVKPQDKTVSLLGLGALGEAAALRLLAAGFKVCGWSRHPKNLENIDCYAGIAELPQILAKTDILVCLLPLTADTNNLLDADMLAALPEGAALINFARGAIVDDTALLAALDSNKLKHAVLDVFRQEPLAAEHAYWQHPQVTVLPHISAPTDMHTASAIVAANILEYRNSGTLPPTVDARRGY</sequence>
<proteinExistence type="predicted"/>
<dbReference type="Proteomes" id="UP000274350">
    <property type="component" value="Chromosome"/>
</dbReference>
<dbReference type="SUPFAM" id="SSF51735">
    <property type="entry name" value="NAD(P)-binding Rossmann-fold domains"/>
    <property type="match status" value="1"/>
</dbReference>
<dbReference type="Pfam" id="PF02826">
    <property type="entry name" value="2-Hacid_dh_C"/>
    <property type="match status" value="1"/>
</dbReference>
<dbReference type="PANTHER" id="PTHR43333">
    <property type="entry name" value="2-HACID_DH_C DOMAIN-CONTAINING PROTEIN"/>
    <property type="match status" value="1"/>
</dbReference>
<keyword evidence="2" id="KW-0520">NAD</keyword>
<name>A0A6M4A605_9BURK</name>
<keyword evidence="1" id="KW-0560">Oxidoreductase</keyword>
<dbReference type="InterPro" id="IPR006140">
    <property type="entry name" value="D-isomer_DH_NAD-bd"/>
</dbReference>
<protein>
    <submittedName>
        <fullName evidence="4">Glyoxylate/hydroxypyruvate reductase A</fullName>
    </submittedName>
</protein>
<dbReference type="GO" id="GO:0051287">
    <property type="term" value="F:NAD binding"/>
    <property type="evidence" value="ECO:0007669"/>
    <property type="project" value="InterPro"/>
</dbReference>
<dbReference type="OrthoDB" id="9787219at2"/>
<evidence type="ECO:0000313" key="5">
    <source>
        <dbReference type="Proteomes" id="UP000274350"/>
    </source>
</evidence>
<keyword evidence="4" id="KW-0670">Pyruvate</keyword>
<dbReference type="Gene3D" id="3.40.50.720">
    <property type="entry name" value="NAD(P)-binding Rossmann-like Domain"/>
    <property type="match status" value="2"/>
</dbReference>
<reference evidence="4 5" key="1">
    <citation type="journal article" date="2019" name="Int. J. Syst. Evol. Microbiol.">
        <title>Undibacterium piscinae sp. nov., isolated from Korean shiner intestine.</title>
        <authorList>
            <person name="Lee S.Y."/>
            <person name="Kang W."/>
            <person name="Kim P.S."/>
            <person name="Kim H.S."/>
            <person name="Sung H."/>
            <person name="Shin N.R."/>
            <person name="Whon T.W."/>
            <person name="Yun J.H."/>
            <person name="Lee J.Y."/>
            <person name="Lee J.Y."/>
            <person name="Jung M.J."/>
            <person name="Jeong Y.S."/>
            <person name="Tak E.J."/>
            <person name="Han J.E."/>
            <person name="Hyun D.W."/>
            <person name="Kang M.S."/>
            <person name="Lee K.E."/>
            <person name="Lee B.H."/>
            <person name="Bae J.W."/>
        </authorList>
    </citation>
    <scope>NUCLEOTIDE SEQUENCE [LARGE SCALE GENOMIC DNA]</scope>
    <source>
        <strain evidence="4 5">S11R28</strain>
    </source>
</reference>
<evidence type="ECO:0000259" key="3">
    <source>
        <dbReference type="Pfam" id="PF02826"/>
    </source>
</evidence>